<evidence type="ECO:0000313" key="2">
    <source>
        <dbReference type="Proteomes" id="UP000093173"/>
    </source>
</evidence>
<accession>A0A1B9QWW3</accession>
<dbReference type="PROSITE" id="PS50077">
    <property type="entry name" value="HEAT_REPEAT"/>
    <property type="match status" value="1"/>
</dbReference>
<name>A0A1B9QWW3_9VIBR</name>
<reference evidence="2" key="1">
    <citation type="submission" date="2016-06" db="EMBL/GenBank/DDBJ databases">
        <authorList>
            <person name="Hehemann J.-H."/>
            <person name="Arevalo P."/>
            <person name="Datta M.S."/>
            <person name="Polz M.F."/>
        </authorList>
    </citation>
    <scope>NUCLEOTIDE SEQUENCE [LARGE SCALE GENOMIC DNA]</scope>
    <source>
        <strain evidence="2">9CSC122</strain>
    </source>
</reference>
<dbReference type="InterPro" id="IPR016024">
    <property type="entry name" value="ARM-type_fold"/>
</dbReference>
<dbReference type="EMBL" id="MAJZ01000696">
    <property type="protein sequence ID" value="OCH74099.1"/>
    <property type="molecule type" value="Genomic_DNA"/>
</dbReference>
<proteinExistence type="predicted"/>
<gene>
    <name evidence="1" type="ORF">A6E14_13295</name>
</gene>
<evidence type="ECO:0008006" key="3">
    <source>
        <dbReference type="Google" id="ProtNLM"/>
    </source>
</evidence>
<dbReference type="SUPFAM" id="SSF48371">
    <property type="entry name" value="ARM repeat"/>
    <property type="match status" value="1"/>
</dbReference>
<dbReference type="InterPro" id="IPR014825">
    <property type="entry name" value="DNA_alkylation"/>
</dbReference>
<comment type="caution">
    <text evidence="1">The sequence shown here is derived from an EMBL/GenBank/DDBJ whole genome shotgun (WGS) entry which is preliminary data.</text>
</comment>
<dbReference type="Proteomes" id="UP000093173">
    <property type="component" value="Unassembled WGS sequence"/>
</dbReference>
<protein>
    <recommendedName>
        <fullName evidence="3">DNA alkylation repair protein</fullName>
    </recommendedName>
</protein>
<dbReference type="AlphaFoldDB" id="A0A1B9QWW3"/>
<evidence type="ECO:0000313" key="1">
    <source>
        <dbReference type="EMBL" id="OCH74099.1"/>
    </source>
</evidence>
<dbReference type="InterPro" id="IPR021133">
    <property type="entry name" value="HEAT_type_2"/>
</dbReference>
<dbReference type="RefSeq" id="WP_065577139.1">
    <property type="nucleotide sequence ID" value="NZ_JBNGCH010000696.1"/>
</dbReference>
<dbReference type="Pfam" id="PF08713">
    <property type="entry name" value="DNA_alkylation"/>
    <property type="match status" value="1"/>
</dbReference>
<organism evidence="1 2">
    <name type="scientific">Vibrio genomosp. F10</name>
    <dbReference type="NCBI Taxonomy" id="723171"/>
    <lineage>
        <taxon>Bacteria</taxon>
        <taxon>Pseudomonadati</taxon>
        <taxon>Pseudomonadota</taxon>
        <taxon>Gammaproteobacteria</taxon>
        <taxon>Vibrionales</taxon>
        <taxon>Vibrionaceae</taxon>
        <taxon>Vibrio</taxon>
    </lineage>
</organism>
<sequence length="381" mass="43145">MPEAFKNIFNPQLVENLACQLKQVDNQFDDSAFVAAVNSQLKSLELKQRSDLICHQLSNYLPKDFERSSEILHRVLGERIDAQAPDATISKPSTQRGVNGWAIMPLADYVSRHGMQHFDLSMKLLKEMTKRSSSEFAIRPFLDEQPDQTMLVVHQWALDEDEHVRRLASEGSRPRLPWGMRLNKFVKDPQALLPLLEKLKDDPSEYVRRSVANNLNDISKDHPDLVAQVVGGWLIGASQERKKLIKHACRSLIKSGHPATLQALGYGDVELDECLLDISAPKLMYGGSIQLSATIKSTMKHVKPLMIDYIVHHQKANGTTSPKVFKWRVVDIEPGNRLTIKKKHTIKPITTRVYYSGIHKVELQVNGKVVAQNEFELVMSC</sequence>
<keyword evidence="2" id="KW-1185">Reference proteome</keyword>
<dbReference type="Gene3D" id="1.25.40.290">
    <property type="entry name" value="ARM repeat domains"/>
    <property type="match status" value="1"/>
</dbReference>